<dbReference type="GeneID" id="69903701"/>
<organism evidence="3 4">
    <name type="scientific">Streptococcus infantarius</name>
    <dbReference type="NCBI Taxonomy" id="102684"/>
    <lineage>
        <taxon>Bacteria</taxon>
        <taxon>Bacillati</taxon>
        <taxon>Bacillota</taxon>
        <taxon>Bacilli</taxon>
        <taxon>Lactobacillales</taxon>
        <taxon>Streptococcaceae</taxon>
        <taxon>Streptococcus</taxon>
    </lineage>
</organism>
<feature type="chain" id="PRO_5016590448" evidence="2">
    <location>
        <begin position="26"/>
        <end position="81"/>
    </location>
</feature>
<evidence type="ECO:0000256" key="1">
    <source>
        <dbReference type="SAM" id="MobiDB-lite"/>
    </source>
</evidence>
<evidence type="ECO:0000256" key="2">
    <source>
        <dbReference type="SAM" id="SignalP"/>
    </source>
</evidence>
<evidence type="ECO:0000313" key="3">
    <source>
        <dbReference type="EMBL" id="SUN68779.1"/>
    </source>
</evidence>
<dbReference type="EMBL" id="UHFP01000001">
    <property type="protein sequence ID" value="SUN68779.1"/>
    <property type="molecule type" value="Genomic_DNA"/>
</dbReference>
<reference evidence="3 4" key="1">
    <citation type="submission" date="2018-06" db="EMBL/GenBank/DDBJ databases">
        <authorList>
            <consortium name="Pathogen Informatics"/>
            <person name="Doyle S."/>
        </authorList>
    </citation>
    <scope>NUCLEOTIDE SEQUENCE [LARGE SCALE GENOMIC DNA]</scope>
    <source>
        <strain evidence="3 4">NCTC13760</strain>
    </source>
</reference>
<accession>A0A380KR03</accession>
<feature type="signal peptide" evidence="2">
    <location>
        <begin position="1"/>
        <end position="25"/>
    </location>
</feature>
<dbReference type="Proteomes" id="UP000255352">
    <property type="component" value="Unassembled WGS sequence"/>
</dbReference>
<dbReference type="RefSeq" id="WP_006532756.1">
    <property type="nucleotide sequence ID" value="NZ_CABKNK020000001.1"/>
</dbReference>
<sequence length="81" mass="9201">MMKKTNRTFWIYGLLVLTVCGGALALNQHSQHKHTSVTASQHLHRGTKGKSTSSSAKKKEGDKRLDLFQLPNKKKDYQRFS</sequence>
<name>A0A380KR03_9STRE</name>
<dbReference type="AlphaFoldDB" id="A0A380KR03"/>
<feature type="region of interest" description="Disordered" evidence="1">
    <location>
        <begin position="30"/>
        <end position="81"/>
    </location>
</feature>
<proteinExistence type="predicted"/>
<protein>
    <submittedName>
        <fullName evidence="3">Signal peptide</fullName>
    </submittedName>
</protein>
<gene>
    <name evidence="3" type="ORF">NCTC13760_01478</name>
</gene>
<keyword evidence="2" id="KW-0732">Signal</keyword>
<feature type="compositionally biased region" description="Basic and acidic residues" evidence="1">
    <location>
        <begin position="57"/>
        <end position="66"/>
    </location>
</feature>
<evidence type="ECO:0000313" key="4">
    <source>
        <dbReference type="Proteomes" id="UP000255352"/>
    </source>
</evidence>